<keyword evidence="6" id="KW-0548">Nucleotidyltransferase</keyword>
<dbReference type="PROSITE" id="PS50102">
    <property type="entry name" value="RRM"/>
    <property type="match status" value="1"/>
</dbReference>
<dbReference type="OMA" id="QDWAMQG"/>
<dbReference type="Pfam" id="PF00076">
    <property type="entry name" value="RRM_1"/>
    <property type="match status" value="1"/>
</dbReference>
<evidence type="ECO:0000256" key="7">
    <source>
        <dbReference type="ARBA" id="ARBA00022723"/>
    </source>
</evidence>
<dbReference type="Gene3D" id="1.10.1410.10">
    <property type="match status" value="1"/>
</dbReference>
<reference evidence="17" key="3">
    <citation type="submission" date="2025-09" db="UniProtKB">
        <authorList>
            <consortium name="Ensembl"/>
        </authorList>
    </citation>
    <scope>IDENTIFICATION</scope>
</reference>
<dbReference type="AlphaFoldDB" id="A0A3Q1IH17"/>
<keyword evidence="14" id="KW-0694">RNA-binding</keyword>
<dbReference type="SMART" id="SM00451">
    <property type="entry name" value="ZnF_U1"/>
    <property type="match status" value="1"/>
</dbReference>
<dbReference type="RefSeq" id="XP_026208022.1">
    <property type="nucleotide sequence ID" value="XM_026352237.1"/>
</dbReference>
<evidence type="ECO:0000256" key="12">
    <source>
        <dbReference type="ARBA" id="ARBA00033036"/>
    </source>
</evidence>
<dbReference type="InterPro" id="IPR035979">
    <property type="entry name" value="RBD_domain_sf"/>
</dbReference>
<dbReference type="InParanoid" id="A0A3Q1IH17"/>
<dbReference type="PROSITE" id="PS00028">
    <property type="entry name" value="ZINC_FINGER_C2H2_1"/>
    <property type="match status" value="1"/>
</dbReference>
<dbReference type="GO" id="GO:1990817">
    <property type="term" value="F:poly(A) RNA polymerase activity"/>
    <property type="evidence" value="ECO:0007669"/>
    <property type="project" value="TreeGrafter"/>
</dbReference>
<evidence type="ECO:0000256" key="5">
    <source>
        <dbReference type="ARBA" id="ARBA00022679"/>
    </source>
</evidence>
<evidence type="ECO:0000256" key="13">
    <source>
        <dbReference type="ARBA" id="ARBA00049105"/>
    </source>
</evidence>
<dbReference type="STRING" id="64144.ENSATEP00000020967"/>
<accession>A0A3Q1IH17</accession>
<dbReference type="GO" id="GO:0008270">
    <property type="term" value="F:zinc ion binding"/>
    <property type="evidence" value="ECO:0007669"/>
    <property type="project" value="InterPro"/>
</dbReference>
<dbReference type="GeneID" id="113156858"/>
<dbReference type="Gene3D" id="3.30.160.60">
    <property type="entry name" value="Classic Zinc Finger"/>
    <property type="match status" value="1"/>
</dbReference>
<keyword evidence="8" id="KW-0547">Nucleotide-binding</keyword>
<evidence type="ECO:0000256" key="2">
    <source>
        <dbReference type="ARBA" id="ARBA00001946"/>
    </source>
</evidence>
<keyword evidence="18" id="KW-1185">Reference proteome</keyword>
<dbReference type="SMART" id="SM00360">
    <property type="entry name" value="RRM"/>
    <property type="match status" value="1"/>
</dbReference>
<dbReference type="InterPro" id="IPR003604">
    <property type="entry name" value="Matrin/U1-like-C_Znf_C2H2"/>
</dbReference>
<dbReference type="SUPFAM" id="SSF81631">
    <property type="entry name" value="PAP/OAS1 substrate-binding domain"/>
    <property type="match status" value="1"/>
</dbReference>
<evidence type="ECO:0000256" key="8">
    <source>
        <dbReference type="ARBA" id="ARBA00022741"/>
    </source>
</evidence>
<dbReference type="InterPro" id="IPR043519">
    <property type="entry name" value="NT_sf"/>
</dbReference>
<dbReference type="Gene3D" id="3.30.460.10">
    <property type="entry name" value="Beta Polymerase, domain 2"/>
    <property type="match status" value="1"/>
</dbReference>
<reference evidence="17" key="2">
    <citation type="submission" date="2025-08" db="UniProtKB">
        <authorList>
            <consortium name="Ensembl"/>
        </authorList>
    </citation>
    <scope>IDENTIFICATION</scope>
</reference>
<dbReference type="Ensembl" id="ENSATET00000021325.3">
    <property type="protein sequence ID" value="ENSATEP00000020967.1"/>
    <property type="gene ID" value="ENSATEG00000014590.3"/>
</dbReference>
<dbReference type="InterPro" id="IPR013087">
    <property type="entry name" value="Znf_C2H2_type"/>
</dbReference>
<comment type="cofactor">
    <cofactor evidence="1">
        <name>Mn(2+)</name>
        <dbReference type="ChEBI" id="CHEBI:29035"/>
    </cofactor>
</comment>
<evidence type="ECO:0000313" key="18">
    <source>
        <dbReference type="Proteomes" id="UP000265040"/>
    </source>
</evidence>
<dbReference type="InterPro" id="IPR002058">
    <property type="entry name" value="PAP_assoc"/>
</dbReference>
<dbReference type="GO" id="GO:0005524">
    <property type="term" value="F:ATP binding"/>
    <property type="evidence" value="ECO:0007669"/>
    <property type="project" value="UniProtKB-KW"/>
</dbReference>
<evidence type="ECO:0000313" key="17">
    <source>
        <dbReference type="Ensembl" id="ENSATEP00000020967.1"/>
    </source>
</evidence>
<dbReference type="FunCoup" id="A0A3Q1IH17">
    <property type="interactions" value="792"/>
</dbReference>
<evidence type="ECO:0000256" key="11">
    <source>
        <dbReference type="ARBA" id="ARBA00030790"/>
    </source>
</evidence>
<evidence type="ECO:0000256" key="6">
    <source>
        <dbReference type="ARBA" id="ARBA00022695"/>
    </source>
</evidence>
<dbReference type="SUPFAM" id="SSF54928">
    <property type="entry name" value="RNA-binding domain, RBD"/>
    <property type="match status" value="1"/>
</dbReference>
<dbReference type="CDD" id="cd05402">
    <property type="entry name" value="NT_PAP_TUTase"/>
    <property type="match status" value="1"/>
</dbReference>
<keyword evidence="5" id="KW-0808">Transferase</keyword>
<evidence type="ECO:0000256" key="4">
    <source>
        <dbReference type="ARBA" id="ARBA00021679"/>
    </source>
</evidence>
<evidence type="ECO:0000256" key="10">
    <source>
        <dbReference type="ARBA" id="ARBA00022842"/>
    </source>
</evidence>
<protein>
    <recommendedName>
        <fullName evidence="4">Speckle targeted PIP5K1A-regulated poly(A) polymerase</fullName>
        <ecNumber evidence="3">2.7.7.52</ecNumber>
    </recommendedName>
    <alternativeName>
        <fullName evidence="11">RNA-binding motif protein 21</fullName>
    </alternativeName>
    <alternativeName>
        <fullName evidence="12">U6 snRNA-specific terminal uridylyltransferase 1</fullName>
    </alternativeName>
</protein>
<dbReference type="GO" id="GO:0031123">
    <property type="term" value="P:RNA 3'-end processing"/>
    <property type="evidence" value="ECO:0007669"/>
    <property type="project" value="TreeGrafter"/>
</dbReference>
<feature type="region of interest" description="Disordered" evidence="15">
    <location>
        <begin position="656"/>
        <end position="678"/>
    </location>
</feature>
<dbReference type="GO" id="GO:0016607">
    <property type="term" value="C:nuclear speck"/>
    <property type="evidence" value="ECO:0007669"/>
    <property type="project" value="TreeGrafter"/>
</dbReference>
<evidence type="ECO:0000256" key="14">
    <source>
        <dbReference type="PROSITE-ProRule" id="PRU00176"/>
    </source>
</evidence>
<dbReference type="Pfam" id="PF12874">
    <property type="entry name" value="zf-met"/>
    <property type="match status" value="1"/>
</dbReference>
<dbReference type="CTD" id="64852"/>
<dbReference type="Gene3D" id="3.30.70.330">
    <property type="match status" value="1"/>
</dbReference>
<feature type="compositionally biased region" description="Polar residues" evidence="15">
    <location>
        <begin position="664"/>
        <end position="673"/>
    </location>
</feature>
<keyword evidence="7" id="KW-0479">Metal-binding</keyword>
<dbReference type="EC" id="2.7.7.52" evidence="3"/>
<dbReference type="InterPro" id="IPR012677">
    <property type="entry name" value="Nucleotide-bd_a/b_plait_sf"/>
</dbReference>
<evidence type="ECO:0000256" key="15">
    <source>
        <dbReference type="SAM" id="MobiDB-lite"/>
    </source>
</evidence>
<dbReference type="Pfam" id="PF22600">
    <property type="entry name" value="MTPAP-like_central"/>
    <property type="match status" value="1"/>
</dbReference>
<evidence type="ECO:0000259" key="16">
    <source>
        <dbReference type="PROSITE" id="PS50102"/>
    </source>
</evidence>
<dbReference type="Pfam" id="PF03828">
    <property type="entry name" value="PAP_assoc"/>
    <property type="match status" value="1"/>
</dbReference>
<dbReference type="GeneTree" id="ENSGT00940000159914"/>
<sequence length="799" mass="89456">METDSDIKTTAKGFYCTLCNVNLPNMPSLDQHVKGRKHKTLTTVRTSRKTQEEHSVFVGGIKPDISQSDLAEYFQQFGPVTDVIMDKDKGVYAIVQFSETESLQAALSCVEHQMRGLKLRVKPREKKEFKLISKKKNDSQNLQQVLDRLKPELCQLASVDAQMQYVVEKFQLGENEKKARGLLVQLLQEVFIEFFPDSQILPFGSSVNTFGIHSCDLDLFLDLENTKVFQARAKSTTEQAVEGMSDDGRSEDSILSDIDLSTASQAEILDLVAIILRRCVPSVHKVHVVSSARLPVVKFHHKELNLQGDITINNRLAVRNTRFLQLCSGVEDRLRPLVYTIRYWAKQKQLAGNPSGAGPLLNNYALTLLIIFFLQNCEPAVLPTVDQLKEMACEEEHCVLEGWNCTFPSQPIAVPPSKNTQDLCTLLAGFFTFYAKFDFASSVISVREGRAVPITDFLSKNKEEAALQEEQPTMISPHGPKLGPLNLLDPFELSHNVAGNLNERSQRSFQRECQEGEKYCRSLQYQHKSTKGKSWGLVRLFTPNGDVPHTKTEHLTITIPFKSALLPEGLCNQLQMVGDSFRLLWFQKVSSAVEEVLKSVLRCQLFPSTDTVFGRDSAVDAAEEMETTSASLNTSTNDSCDSVECKSEASPLGTAVVGAKRPLSSGSDDSVSPQGKKPRLARRGRLEFPHWLCVQKHIVWAGRRKVRRELIKDADSSPEGSCVELESQVTAHITEKEPELKEPLEFRVQPQMVGGTESTRAVLKMEPVSDKAGAFQDFFHFLEAFLPKMVETLLKKDSL</sequence>
<dbReference type="PANTHER" id="PTHR12271">
    <property type="entry name" value="POLY A POLYMERASE CID PAP -RELATED"/>
    <property type="match status" value="1"/>
</dbReference>
<keyword evidence="10" id="KW-0460">Magnesium</keyword>
<dbReference type="Proteomes" id="UP000265040">
    <property type="component" value="Chromosome 19"/>
</dbReference>
<dbReference type="PANTHER" id="PTHR12271:SF127">
    <property type="entry name" value="SPECKLE TARGETED PIP5K1A-REGULATED POLY(A) POLYMERASE"/>
    <property type="match status" value="1"/>
</dbReference>
<evidence type="ECO:0000256" key="9">
    <source>
        <dbReference type="ARBA" id="ARBA00022840"/>
    </source>
</evidence>
<proteinExistence type="predicted"/>
<name>A0A3Q1IH17_ANATE</name>
<reference evidence="17" key="1">
    <citation type="submission" date="2021-04" db="EMBL/GenBank/DDBJ databases">
        <authorList>
            <consortium name="Wellcome Sanger Institute Data Sharing"/>
        </authorList>
    </citation>
    <scope>NUCLEOTIDE SEQUENCE [LARGE SCALE GENOMIC DNA]</scope>
</reference>
<keyword evidence="9" id="KW-0067">ATP-binding</keyword>
<dbReference type="InterPro" id="IPR000504">
    <property type="entry name" value="RRM_dom"/>
</dbReference>
<comment type="cofactor">
    <cofactor evidence="2">
        <name>Mg(2+)</name>
        <dbReference type="ChEBI" id="CHEBI:18420"/>
    </cofactor>
</comment>
<dbReference type="OrthoDB" id="2274644at2759"/>
<dbReference type="SUPFAM" id="SSF81301">
    <property type="entry name" value="Nucleotidyltransferase"/>
    <property type="match status" value="1"/>
</dbReference>
<dbReference type="GO" id="GO:0003723">
    <property type="term" value="F:RNA binding"/>
    <property type="evidence" value="ECO:0007669"/>
    <property type="project" value="UniProtKB-UniRule"/>
</dbReference>
<evidence type="ECO:0000256" key="3">
    <source>
        <dbReference type="ARBA" id="ARBA00012472"/>
    </source>
</evidence>
<evidence type="ECO:0000256" key="1">
    <source>
        <dbReference type="ARBA" id="ARBA00001936"/>
    </source>
</evidence>
<dbReference type="GO" id="GO:0050265">
    <property type="term" value="F:RNA uridylyltransferase activity"/>
    <property type="evidence" value="ECO:0007669"/>
    <property type="project" value="UniProtKB-EC"/>
</dbReference>
<organism evidence="17 18">
    <name type="scientific">Anabas testudineus</name>
    <name type="common">Climbing perch</name>
    <name type="synonym">Anthias testudineus</name>
    <dbReference type="NCBI Taxonomy" id="64144"/>
    <lineage>
        <taxon>Eukaryota</taxon>
        <taxon>Metazoa</taxon>
        <taxon>Chordata</taxon>
        <taxon>Craniata</taxon>
        <taxon>Vertebrata</taxon>
        <taxon>Euteleostomi</taxon>
        <taxon>Actinopterygii</taxon>
        <taxon>Neopterygii</taxon>
        <taxon>Teleostei</taxon>
        <taxon>Neoteleostei</taxon>
        <taxon>Acanthomorphata</taxon>
        <taxon>Anabantaria</taxon>
        <taxon>Anabantiformes</taxon>
        <taxon>Anabantoidei</taxon>
        <taxon>Anabantidae</taxon>
        <taxon>Anabas</taxon>
    </lineage>
</organism>
<comment type="catalytic activity">
    <reaction evidence="13">
        <text>RNA(n) + UTP = RNA(n)-3'-uridine ribonucleotide + diphosphate</text>
        <dbReference type="Rhea" id="RHEA:14785"/>
        <dbReference type="Rhea" id="RHEA-COMP:14527"/>
        <dbReference type="Rhea" id="RHEA-COMP:17348"/>
        <dbReference type="ChEBI" id="CHEBI:33019"/>
        <dbReference type="ChEBI" id="CHEBI:46398"/>
        <dbReference type="ChEBI" id="CHEBI:140395"/>
        <dbReference type="ChEBI" id="CHEBI:173116"/>
        <dbReference type="EC" id="2.7.7.52"/>
    </reaction>
</comment>
<feature type="domain" description="RRM" evidence="16">
    <location>
        <begin position="54"/>
        <end position="126"/>
    </location>
</feature>
<dbReference type="InterPro" id="IPR054708">
    <property type="entry name" value="MTPAP-like_central"/>
</dbReference>